<keyword evidence="1" id="KW-0472">Membrane</keyword>
<evidence type="ECO:0008006" key="5">
    <source>
        <dbReference type="Google" id="ProtNLM"/>
    </source>
</evidence>
<feature type="signal peptide" evidence="2">
    <location>
        <begin position="1"/>
        <end position="29"/>
    </location>
</feature>
<sequence>MQISNITKKISLTLFALFLAFSFFSTSFAMGPWGGGTSSSVEIWSFHWKSHPPQLLSEGTPTFPYQVECEIAQGAKEAEGFDIVSPCSLQLAGGAEASVSTDTTYTFLEKLPGFDDTFDSTKKCSFVDYLNIMIKLLIGIGAVLAMVMIVMGGMEYMTSELISSKEAGKDRIKNAMLGLVIALSAYLILNTLNPNLLDLCLDNLPRAEISITPEETLRNRSGSGICTPVTNGPCSPTSLASAFPGNSNFAPAPFNTIAGQASSICNLESHGIASTLSGVDKCADGKAFSFGLFQINGSAHRSSIPACANAFNIPAGHGNSQGNHISGGYSWTCTTVEPAYTQCKNFLLNPANNIAYAAQLKGSGGWGPWSTYQSCNDPGEF</sequence>
<name>A0A0G0W694_9BACT</name>
<dbReference type="InterPro" id="IPR043993">
    <property type="entry name" value="T4SS_pilin"/>
</dbReference>
<proteinExistence type="predicted"/>
<keyword evidence="2" id="KW-0732">Signal</keyword>
<feature type="transmembrane region" description="Helical" evidence="1">
    <location>
        <begin position="175"/>
        <end position="192"/>
    </location>
</feature>
<dbReference type="EMBL" id="LBZW01000003">
    <property type="protein sequence ID" value="KKR79730.1"/>
    <property type="molecule type" value="Genomic_DNA"/>
</dbReference>
<reference evidence="3 4" key="1">
    <citation type="journal article" date="2015" name="Nature">
        <title>rRNA introns, odd ribosomes, and small enigmatic genomes across a large radiation of phyla.</title>
        <authorList>
            <person name="Brown C.T."/>
            <person name="Hug L.A."/>
            <person name="Thomas B.C."/>
            <person name="Sharon I."/>
            <person name="Castelle C.J."/>
            <person name="Singh A."/>
            <person name="Wilkins M.J."/>
            <person name="Williams K.H."/>
            <person name="Banfield J.F."/>
        </authorList>
    </citation>
    <scope>NUCLEOTIDE SEQUENCE [LARGE SCALE GENOMIC DNA]</scope>
</reference>
<dbReference type="Proteomes" id="UP000034749">
    <property type="component" value="Unassembled WGS sequence"/>
</dbReference>
<dbReference type="AlphaFoldDB" id="A0A0G0W694"/>
<comment type="caution">
    <text evidence="3">The sequence shown here is derived from an EMBL/GenBank/DDBJ whole genome shotgun (WGS) entry which is preliminary data.</text>
</comment>
<gene>
    <name evidence="3" type="ORF">UU24_C0003G0020</name>
</gene>
<feature type="chain" id="PRO_5002535105" description="Transglycosylase SLT domain-containing protein" evidence="2">
    <location>
        <begin position="30"/>
        <end position="381"/>
    </location>
</feature>
<evidence type="ECO:0000256" key="2">
    <source>
        <dbReference type="SAM" id="SignalP"/>
    </source>
</evidence>
<dbReference type="Pfam" id="PF18895">
    <property type="entry name" value="T4SS_pilin"/>
    <property type="match status" value="1"/>
</dbReference>
<keyword evidence="1" id="KW-1133">Transmembrane helix</keyword>
<organism evidence="3 4">
    <name type="scientific">Candidatus Nomurabacteria bacterium GW2011_GWA2_40_9</name>
    <dbReference type="NCBI Taxonomy" id="1618734"/>
    <lineage>
        <taxon>Bacteria</taxon>
        <taxon>Candidatus Nomuraibacteriota</taxon>
    </lineage>
</organism>
<keyword evidence="1" id="KW-0812">Transmembrane</keyword>
<evidence type="ECO:0000313" key="4">
    <source>
        <dbReference type="Proteomes" id="UP000034749"/>
    </source>
</evidence>
<evidence type="ECO:0000313" key="3">
    <source>
        <dbReference type="EMBL" id="KKR79730.1"/>
    </source>
</evidence>
<protein>
    <recommendedName>
        <fullName evidence="5">Transglycosylase SLT domain-containing protein</fullName>
    </recommendedName>
</protein>
<evidence type="ECO:0000256" key="1">
    <source>
        <dbReference type="SAM" id="Phobius"/>
    </source>
</evidence>
<accession>A0A0G0W694</accession>
<feature type="transmembrane region" description="Helical" evidence="1">
    <location>
        <begin position="132"/>
        <end position="154"/>
    </location>
</feature>